<keyword evidence="2" id="KW-1185">Reference proteome</keyword>
<evidence type="ECO:0000313" key="1">
    <source>
        <dbReference type="EMBL" id="ERL65260.1"/>
    </source>
</evidence>
<proteinExistence type="predicted"/>
<dbReference type="AlphaFoldDB" id="U4TP85"/>
<dbReference type="Proteomes" id="UP000030647">
    <property type="component" value="Unassembled WGS sequence"/>
</dbReference>
<gene>
    <name evidence="1" type="ORF">L248_2935</name>
</gene>
<dbReference type="RefSeq" id="WP_022529520.1">
    <property type="nucleotide sequence ID" value="NZ_KI271588.1"/>
</dbReference>
<dbReference type="HOGENOM" id="CLU_540419_0_0_9"/>
<dbReference type="STRING" id="1231336.L248_2935"/>
<accession>U4TP85</accession>
<dbReference type="eggNOG" id="COG0675">
    <property type="taxonomic scope" value="Bacteria"/>
</dbReference>
<dbReference type="EMBL" id="KI271588">
    <property type="protein sequence ID" value="ERL65260.1"/>
    <property type="molecule type" value="Genomic_DNA"/>
</dbReference>
<dbReference type="OrthoDB" id="7375452at2"/>
<organism evidence="1 2">
    <name type="scientific">Schleiferilactobacillus shenzhenensis LY-73</name>
    <dbReference type="NCBI Taxonomy" id="1231336"/>
    <lineage>
        <taxon>Bacteria</taxon>
        <taxon>Bacillati</taxon>
        <taxon>Bacillota</taxon>
        <taxon>Bacilli</taxon>
        <taxon>Lactobacillales</taxon>
        <taxon>Lactobacillaceae</taxon>
        <taxon>Schleiferilactobacillus</taxon>
    </lineage>
</organism>
<reference evidence="2" key="1">
    <citation type="journal article" date="2013" name="Genome Announc.">
        <title>Whole-Genome Sequencing of Lactobacillus shenzhenensis Strain LY-73T.</title>
        <authorList>
            <person name="Lin Z."/>
            <person name="Liu Z."/>
            <person name="Yang R."/>
            <person name="Zou Y."/>
            <person name="Wan D."/>
            <person name="Chen J."/>
            <person name="Guo M."/>
            <person name="Zhao J."/>
            <person name="Fang C."/>
            <person name="Yang R."/>
            <person name="Liu F."/>
        </authorList>
    </citation>
    <scope>NUCLEOTIDE SEQUENCE [LARGE SCALE GENOMIC DNA]</scope>
    <source>
        <strain evidence="2">LY-73</strain>
    </source>
</reference>
<protein>
    <submittedName>
        <fullName evidence="1">Uncharacterized protein</fullName>
    </submittedName>
</protein>
<name>U4TP85_9LACO</name>
<sequence>MPETIDPHAYTIETVIDDPNFDRRQFSREFTDFNAIAHRATYDLQNGGDMKELKNKSHYQTQFSADARMVNSALKTAKGRIEAGKELAKTQIKQRAVKIKALREQIFKMKKKAAKNNYFDATYPQAKRFLESIYHKQCKLNRLVQKNQTAQERLDQGNIKLCYGTRKVFKGLSHPRRHEFKHRKQALHAYQAQRNNQVVYVGAQDETAGNQKAQLTYHAEDDTYSLKVRKGLKYSTPEDKYYVIQHLKIKYQQDRLNEILAEHTSPLTIRIIRKRKKNRNRYYLQIVFTMMNAPVTETSQGTLGLDYNYGFIQLCETNATGNILGFRKYPLPHMGQDSNKFRTELQQQLHTIVELAVSKNKTIIKEKLSFTNTRASVTGTSRKDKAYHRMVHSFGDHLYGFWLDNIAYRHAVQVISVPAYNTSKIGIQKYGQKKGLNRHQAASYVIGRKGQGFTDKLVKTKK</sequence>
<evidence type="ECO:0000313" key="2">
    <source>
        <dbReference type="Proteomes" id="UP000030647"/>
    </source>
</evidence>